<feature type="compositionally biased region" description="Acidic residues" evidence="1">
    <location>
        <begin position="21"/>
        <end position="50"/>
    </location>
</feature>
<evidence type="ECO:0000313" key="2">
    <source>
        <dbReference type="EMBL" id="KAK7016255.1"/>
    </source>
</evidence>
<keyword evidence="3" id="KW-1185">Reference proteome</keyword>
<feature type="region of interest" description="Disordered" evidence="1">
    <location>
        <begin position="1"/>
        <end position="50"/>
    </location>
</feature>
<name>A0AAW0AS50_9AGAR</name>
<dbReference type="AlphaFoldDB" id="A0AAW0AS50"/>
<sequence>MHTPLRDDLKDSSASPSPADYIDDEAVLSGVEEEDESEDDSIVNIDDPNEEDIAFINDSSDLSIHSDRELTKPSFASQEIDMDSDSDLSDLPLNLMKAVPPPKDDAAQDSDDDVIVVPTPSKLKALGDSLTLTPMKSTDAAITPGDSMFDRGSAVKASTLPPPVATRSTRSASSNASDKSAVKAVAATKGNTAPKESPSSTAEGTPAKERPKPRKRAKTGKNDDGKDAQQPSGAQEGAAAVQSNSAGQPATPGDKAAQQPAVLSSDYLRDLLGEMLPAIQAAAAAPAVPSLPATSSTSQSAVNAASVVVPLATALPAAQPATIIRETTPLGQEPAGPNVSPGQMVNAVLENEDPRPAYSGQNGTSPRPPQEDDHGVLLSPFKAPTTPVDRNGKLAAWKESQANSNIRNMFMSSAASAVSSSQKSSGVSDIAVAPQLPSGTDTPPTGTPPTGAPQANGSSVSENARYNMERLFASAGKKRQIDEQNGQTPESSQSASQPQSQTNGGAAQTKVHDDLTGYPVNYIPPVECEVFDEDLQDDAIKHLYSHLCNLPGDRSLLPSYVTSQDAADSRRGGRLGFSEWANTIKDFSLSTLISAISFVRCGRYINGSRAPLTDIYMRPTTSRVDNQVNSYRICVDNFGAVCVSVGMCTFSSITRLAPGANNKFRKYVAIVLHNQDWERLEAWTCICFNEQVLYCQMSGKAIQLTTRLSTPEETSEAQASRAAAQSMYKYVESPKKNISPRKPTSAKPPGNTPMTLGCSDIIPVYDARNVNFDFDTDLPNLENKLRPWIGEIPVGAFIVAGYSMHTYKGKVQGMVAQTLSPNLLWVVVCGVPIKTQ</sequence>
<feature type="compositionally biased region" description="Low complexity" evidence="1">
    <location>
        <begin position="487"/>
        <end position="502"/>
    </location>
</feature>
<feature type="region of interest" description="Disordered" evidence="1">
    <location>
        <begin position="733"/>
        <end position="752"/>
    </location>
</feature>
<feature type="compositionally biased region" description="Basic and acidic residues" evidence="1">
    <location>
        <begin position="1"/>
        <end position="11"/>
    </location>
</feature>
<feature type="region of interest" description="Disordered" evidence="1">
    <location>
        <begin position="353"/>
        <end position="391"/>
    </location>
</feature>
<dbReference type="Proteomes" id="UP001362999">
    <property type="component" value="Unassembled WGS sequence"/>
</dbReference>
<reference evidence="2 3" key="1">
    <citation type="journal article" date="2024" name="J Genomics">
        <title>Draft genome sequencing and assembly of Favolaschia claudopus CIRM-BRFM 2984 isolated from oak limbs.</title>
        <authorList>
            <person name="Navarro D."/>
            <person name="Drula E."/>
            <person name="Chaduli D."/>
            <person name="Cazenave R."/>
            <person name="Ahrendt S."/>
            <person name="Wang J."/>
            <person name="Lipzen A."/>
            <person name="Daum C."/>
            <person name="Barry K."/>
            <person name="Grigoriev I.V."/>
            <person name="Favel A."/>
            <person name="Rosso M.N."/>
            <person name="Martin F."/>
        </authorList>
    </citation>
    <scope>NUCLEOTIDE SEQUENCE [LARGE SCALE GENOMIC DNA]</scope>
    <source>
        <strain evidence="2 3">CIRM-BRFM 2984</strain>
    </source>
</reference>
<feature type="region of interest" description="Disordered" evidence="1">
    <location>
        <begin position="477"/>
        <end position="511"/>
    </location>
</feature>
<feature type="region of interest" description="Disordered" evidence="1">
    <location>
        <begin position="133"/>
        <end position="261"/>
    </location>
</feature>
<gene>
    <name evidence="2" type="ORF">R3P38DRAFT_3203037</name>
</gene>
<evidence type="ECO:0000256" key="1">
    <source>
        <dbReference type="SAM" id="MobiDB-lite"/>
    </source>
</evidence>
<protein>
    <submittedName>
        <fullName evidence="2">Uncharacterized protein</fullName>
    </submittedName>
</protein>
<evidence type="ECO:0000313" key="3">
    <source>
        <dbReference type="Proteomes" id="UP001362999"/>
    </source>
</evidence>
<feature type="region of interest" description="Disordered" evidence="1">
    <location>
        <begin position="69"/>
        <end position="114"/>
    </location>
</feature>
<feature type="compositionally biased region" description="Low complexity" evidence="1">
    <location>
        <begin position="165"/>
        <end position="189"/>
    </location>
</feature>
<proteinExistence type="predicted"/>
<accession>A0AAW0AS50</accession>
<feature type="region of interest" description="Disordered" evidence="1">
    <location>
        <begin position="421"/>
        <end position="460"/>
    </location>
</feature>
<organism evidence="2 3">
    <name type="scientific">Favolaschia claudopus</name>
    <dbReference type="NCBI Taxonomy" id="2862362"/>
    <lineage>
        <taxon>Eukaryota</taxon>
        <taxon>Fungi</taxon>
        <taxon>Dikarya</taxon>
        <taxon>Basidiomycota</taxon>
        <taxon>Agaricomycotina</taxon>
        <taxon>Agaricomycetes</taxon>
        <taxon>Agaricomycetidae</taxon>
        <taxon>Agaricales</taxon>
        <taxon>Marasmiineae</taxon>
        <taxon>Mycenaceae</taxon>
        <taxon>Favolaschia</taxon>
    </lineage>
</organism>
<dbReference type="EMBL" id="JAWWNJ010000051">
    <property type="protein sequence ID" value="KAK7016255.1"/>
    <property type="molecule type" value="Genomic_DNA"/>
</dbReference>
<comment type="caution">
    <text evidence="2">The sequence shown here is derived from an EMBL/GenBank/DDBJ whole genome shotgun (WGS) entry which is preliminary data.</text>
</comment>